<feature type="compositionally biased region" description="Acidic residues" evidence="7">
    <location>
        <begin position="462"/>
        <end position="474"/>
    </location>
</feature>
<sequence>MIVYGRGGRYFFARVCQARGSVFPSSIAVGLPCGVCTAGLRLIIDKGLLPELGNEDSILRNSAVWSGFTFLVGFLVVFRTSQAYARFCDGCTQTHQMRAEWFDACSSLIAFCRFSDASAEEQTSFQHMLVRLFSLLHAAALAEIEDCSSDNDNREAFRYELLDVQAVDAESLKTVMECDCKVELLVQWINQTIVDGVSSGMLNIAPPLLTRAFQELSNGMVAFRGAIRISTIPFPFPYAQTCDILLILHWLSTPLVVAQWVSSAWSGLIFSFLAVFIYWCLNMIALELENPFGNDPNDIDAGIMQQELNRHLALLLQPSTLRSPRLNPSAATSAALMRRDSLIEIWQTIQAQEGGDASFGLTRSIWSRHWIRHRSSRREDVAVMLDLSDLRELRVPNSRSPPASSSREVTPKASSEIHDSCGRLELRSSVKLQAVAEGSFCEPGARDCADAAATEHTSSLEGPEESGQEEELPAADEHPSILRELSGSSSDTASTDSFDDFLPRQPPASIGGCVGLALTVPATSSADNAVASRPRDARAQSLPRGAQLLATSSGGERGAAASSSASLRDARTASSRREAEPPGVGARLICRQGRGAVPSHHPVCV</sequence>
<dbReference type="GO" id="GO:0005254">
    <property type="term" value="F:chloride channel activity"/>
    <property type="evidence" value="ECO:0007669"/>
    <property type="project" value="InterPro"/>
</dbReference>
<comment type="subcellular location">
    <subcellularLocation>
        <location evidence="1">Membrane</location>
        <topology evidence="1">Multi-pass membrane protein</topology>
    </subcellularLocation>
</comment>
<evidence type="ECO:0000256" key="8">
    <source>
        <dbReference type="SAM" id="Phobius"/>
    </source>
</evidence>
<proteinExistence type="predicted"/>
<name>A0A7S4SUF7_9DINO</name>
<feature type="compositionally biased region" description="Basic and acidic residues" evidence="7">
    <location>
        <begin position="568"/>
        <end position="580"/>
    </location>
</feature>
<evidence type="ECO:0000256" key="1">
    <source>
        <dbReference type="ARBA" id="ARBA00004141"/>
    </source>
</evidence>
<evidence type="ECO:0000256" key="2">
    <source>
        <dbReference type="ARBA" id="ARBA00022448"/>
    </source>
</evidence>
<dbReference type="GO" id="GO:0016020">
    <property type="term" value="C:membrane"/>
    <property type="evidence" value="ECO:0007669"/>
    <property type="project" value="UniProtKB-SubCell"/>
</dbReference>
<feature type="transmembrane region" description="Helical" evidence="8">
    <location>
        <begin position="257"/>
        <end position="281"/>
    </location>
</feature>
<evidence type="ECO:0000256" key="6">
    <source>
        <dbReference type="ARBA" id="ARBA00023136"/>
    </source>
</evidence>
<feature type="transmembrane region" description="Helical" evidence="8">
    <location>
        <begin position="21"/>
        <end position="43"/>
    </location>
</feature>
<dbReference type="PANTHER" id="PTHR33281:SF20">
    <property type="match status" value="1"/>
</dbReference>
<evidence type="ECO:0000256" key="7">
    <source>
        <dbReference type="SAM" id="MobiDB-lite"/>
    </source>
</evidence>
<reference evidence="9" key="1">
    <citation type="submission" date="2021-01" db="EMBL/GenBank/DDBJ databases">
        <authorList>
            <person name="Corre E."/>
            <person name="Pelletier E."/>
            <person name="Niang G."/>
            <person name="Scheremetjew M."/>
            <person name="Finn R."/>
            <person name="Kale V."/>
            <person name="Holt S."/>
            <person name="Cochrane G."/>
            <person name="Meng A."/>
            <person name="Brown T."/>
            <person name="Cohen L."/>
        </authorList>
    </citation>
    <scope>NUCLEOTIDE SEQUENCE</scope>
    <source>
        <strain evidence="9">CCMP3105</strain>
    </source>
</reference>
<evidence type="ECO:0000313" key="9">
    <source>
        <dbReference type="EMBL" id="CAE4654427.1"/>
    </source>
</evidence>
<feature type="compositionally biased region" description="Low complexity" evidence="7">
    <location>
        <begin position="486"/>
        <end position="496"/>
    </location>
</feature>
<accession>A0A7S4SUF7</accession>
<feature type="compositionally biased region" description="Low complexity" evidence="7">
    <location>
        <begin position="395"/>
        <end position="407"/>
    </location>
</feature>
<dbReference type="AlphaFoldDB" id="A0A7S4SUF7"/>
<dbReference type="InterPro" id="IPR044669">
    <property type="entry name" value="YneE/VCCN1/2-like"/>
</dbReference>
<evidence type="ECO:0000256" key="5">
    <source>
        <dbReference type="ARBA" id="ARBA00023065"/>
    </source>
</evidence>
<feature type="region of interest" description="Disordered" evidence="7">
    <location>
        <begin position="395"/>
        <end position="417"/>
    </location>
</feature>
<feature type="region of interest" description="Disordered" evidence="7">
    <location>
        <begin position="526"/>
        <end position="587"/>
    </location>
</feature>
<dbReference type="Pfam" id="PF25539">
    <property type="entry name" value="Bestrophin_2"/>
    <property type="match status" value="1"/>
</dbReference>
<keyword evidence="6 8" id="KW-0472">Membrane</keyword>
<evidence type="ECO:0000256" key="3">
    <source>
        <dbReference type="ARBA" id="ARBA00022692"/>
    </source>
</evidence>
<feature type="region of interest" description="Disordered" evidence="7">
    <location>
        <begin position="452"/>
        <end position="504"/>
    </location>
</feature>
<keyword evidence="4 8" id="KW-1133">Transmembrane helix</keyword>
<organism evidence="9">
    <name type="scientific">Alexandrium monilatum</name>
    <dbReference type="NCBI Taxonomy" id="311494"/>
    <lineage>
        <taxon>Eukaryota</taxon>
        <taxon>Sar</taxon>
        <taxon>Alveolata</taxon>
        <taxon>Dinophyceae</taxon>
        <taxon>Gonyaulacales</taxon>
        <taxon>Pyrocystaceae</taxon>
        <taxon>Alexandrium</taxon>
    </lineage>
</organism>
<keyword evidence="3 8" id="KW-0812">Transmembrane</keyword>
<evidence type="ECO:0000256" key="4">
    <source>
        <dbReference type="ARBA" id="ARBA00022989"/>
    </source>
</evidence>
<feature type="transmembrane region" description="Helical" evidence="8">
    <location>
        <begin position="63"/>
        <end position="80"/>
    </location>
</feature>
<dbReference type="EMBL" id="HBNR01077921">
    <property type="protein sequence ID" value="CAE4654427.1"/>
    <property type="molecule type" value="Transcribed_RNA"/>
</dbReference>
<feature type="compositionally biased region" description="Low complexity" evidence="7">
    <location>
        <begin position="550"/>
        <end position="567"/>
    </location>
</feature>
<gene>
    <name evidence="9" type="ORF">AMON00008_LOCUS55480</name>
</gene>
<keyword evidence="2" id="KW-0813">Transport</keyword>
<dbReference type="PANTHER" id="PTHR33281">
    <property type="entry name" value="UPF0187 PROTEIN YNEE"/>
    <property type="match status" value="1"/>
</dbReference>
<keyword evidence="5" id="KW-0406">Ion transport</keyword>
<protein>
    <submittedName>
        <fullName evidence="9">Uncharacterized protein</fullName>
    </submittedName>
</protein>